<dbReference type="OrthoDB" id="9815875at2"/>
<dbReference type="GO" id="GO:0015074">
    <property type="term" value="P:DNA integration"/>
    <property type="evidence" value="ECO:0007669"/>
    <property type="project" value="InterPro"/>
</dbReference>
<dbReference type="Gene3D" id="1.10.443.10">
    <property type="entry name" value="Intergrase catalytic core"/>
    <property type="match status" value="1"/>
</dbReference>
<name>A0A2C8ZVL5_9MICO</name>
<dbReference type="SUPFAM" id="SSF56349">
    <property type="entry name" value="DNA breaking-rejoining enzymes"/>
    <property type="match status" value="1"/>
</dbReference>
<feature type="compositionally biased region" description="Basic residues" evidence="3">
    <location>
        <begin position="390"/>
        <end position="401"/>
    </location>
</feature>
<dbReference type="GO" id="GO:0006310">
    <property type="term" value="P:DNA recombination"/>
    <property type="evidence" value="ECO:0007669"/>
    <property type="project" value="UniProtKB-KW"/>
</dbReference>
<evidence type="ECO:0000256" key="2">
    <source>
        <dbReference type="ARBA" id="ARBA00023172"/>
    </source>
</evidence>
<dbReference type="InterPro" id="IPR011010">
    <property type="entry name" value="DNA_brk_join_enz"/>
</dbReference>
<protein>
    <submittedName>
        <fullName evidence="5">Site-specific recombinase XerD</fullName>
    </submittedName>
</protein>
<keyword evidence="6" id="KW-1185">Reference proteome</keyword>
<evidence type="ECO:0000259" key="4">
    <source>
        <dbReference type="PROSITE" id="PS51898"/>
    </source>
</evidence>
<dbReference type="PANTHER" id="PTHR34605">
    <property type="entry name" value="PHAGE_INTEGRASE DOMAIN-CONTAINING PROTEIN"/>
    <property type="match status" value="1"/>
</dbReference>
<dbReference type="InterPro" id="IPR013762">
    <property type="entry name" value="Integrase-like_cat_sf"/>
</dbReference>
<dbReference type="SUPFAM" id="SSF47823">
    <property type="entry name" value="lambda integrase-like, N-terminal domain"/>
    <property type="match status" value="1"/>
</dbReference>
<dbReference type="EMBL" id="OCST01000004">
    <property type="protein sequence ID" value="SOE69859.1"/>
    <property type="molecule type" value="Genomic_DNA"/>
</dbReference>
<evidence type="ECO:0000256" key="1">
    <source>
        <dbReference type="ARBA" id="ARBA00023125"/>
    </source>
</evidence>
<keyword evidence="2" id="KW-0233">DNA recombination</keyword>
<reference evidence="5 6" key="1">
    <citation type="submission" date="2017-09" db="EMBL/GenBank/DDBJ databases">
        <authorList>
            <person name="Ehlers B."/>
            <person name="Leendertz F.H."/>
        </authorList>
    </citation>
    <scope>NUCLEOTIDE SEQUENCE [LARGE SCALE GENOMIC DNA]</scope>
    <source>
        <strain evidence="5 6">CGMCC 1.05381</strain>
    </source>
</reference>
<sequence>MTMQDVGSSFDGWDDEPRPRSEELREAQAVAARKSPITRRGYAYDFGSFSRWCAENGVESMPATPTIVAEYIRGKSTQCPRGKSAPYAYNTLTRFVSAIDHYHALNIYRVPGRSRCVTSALRNAMHTNPPGKKRKAFTVDDIVRVLNSMNFTAGRASLKIFRDAAIVLVGFSGGYRRGEISGFERRDIDFGIDGVVITLPRSKTDQIGVGRVGGVFRSDAPRYCAPCALARWMVLSDAYALERTDLDKLLQKFDPARATKHLCKKALKFQALSPDAPVFPSLIHNKIKKKGIPVADVNRAVQRYSVPLGYPASEYGTHSLRAGFVTTALDNGATVEEVMRQTGHKSPMMVMQYYRSHIVLSLNAGRRVTISGKRSADTKDRQVAREPHASKKPKARRKSKLRHTEPSVSDGRAKAAKLMDLTSNKVNAGGTPTRK</sequence>
<feature type="compositionally biased region" description="Basic and acidic residues" evidence="3">
    <location>
        <begin position="374"/>
        <end position="389"/>
    </location>
</feature>
<dbReference type="InterPro" id="IPR002104">
    <property type="entry name" value="Integrase_catalytic"/>
</dbReference>
<dbReference type="AlphaFoldDB" id="A0A2C8ZVL5"/>
<feature type="region of interest" description="Disordered" evidence="3">
    <location>
        <begin position="1"/>
        <end position="21"/>
    </location>
</feature>
<dbReference type="Proteomes" id="UP000219440">
    <property type="component" value="Unassembled WGS sequence"/>
</dbReference>
<organism evidence="5 6">
    <name type="scientific">Salinibacterium xinjiangense</name>
    <dbReference type="NCBI Taxonomy" id="386302"/>
    <lineage>
        <taxon>Bacteria</taxon>
        <taxon>Bacillati</taxon>
        <taxon>Actinomycetota</taxon>
        <taxon>Actinomycetes</taxon>
        <taxon>Micrococcales</taxon>
        <taxon>Microbacteriaceae</taxon>
        <taxon>Salinibacterium</taxon>
    </lineage>
</organism>
<evidence type="ECO:0000313" key="6">
    <source>
        <dbReference type="Proteomes" id="UP000219440"/>
    </source>
</evidence>
<proteinExistence type="predicted"/>
<dbReference type="GO" id="GO:0003677">
    <property type="term" value="F:DNA binding"/>
    <property type="evidence" value="ECO:0007669"/>
    <property type="project" value="UniProtKB-KW"/>
</dbReference>
<dbReference type="PANTHER" id="PTHR34605:SF4">
    <property type="entry name" value="DNA ADENINE METHYLTRANSFERASE"/>
    <property type="match status" value="1"/>
</dbReference>
<dbReference type="PROSITE" id="PS51898">
    <property type="entry name" value="TYR_RECOMBINASE"/>
    <property type="match status" value="1"/>
</dbReference>
<keyword evidence="1" id="KW-0238">DNA-binding</keyword>
<feature type="domain" description="Tyr recombinase" evidence="4">
    <location>
        <begin position="132"/>
        <end position="370"/>
    </location>
</feature>
<gene>
    <name evidence="5" type="ORF">SAMN06296378_2077</name>
</gene>
<evidence type="ECO:0000313" key="5">
    <source>
        <dbReference type="EMBL" id="SOE69859.1"/>
    </source>
</evidence>
<dbReference type="Gene3D" id="1.10.150.130">
    <property type="match status" value="1"/>
</dbReference>
<evidence type="ECO:0000256" key="3">
    <source>
        <dbReference type="SAM" id="MobiDB-lite"/>
    </source>
</evidence>
<dbReference type="InterPro" id="IPR010998">
    <property type="entry name" value="Integrase_recombinase_N"/>
</dbReference>
<feature type="region of interest" description="Disordered" evidence="3">
    <location>
        <begin position="371"/>
        <end position="435"/>
    </location>
</feature>
<dbReference type="InterPro" id="IPR052925">
    <property type="entry name" value="Phage_Integrase-like_Recomb"/>
</dbReference>
<accession>A0A2C8ZVL5</accession>